<gene>
    <name evidence="2" type="ORF">SEMRO_1404_G269730.1</name>
</gene>
<protein>
    <submittedName>
        <fullName evidence="2">Uncharacterized protein</fullName>
    </submittedName>
</protein>
<reference evidence="2" key="1">
    <citation type="submission" date="2020-06" db="EMBL/GenBank/DDBJ databases">
        <authorList>
            <consortium name="Plant Systems Biology data submission"/>
        </authorList>
    </citation>
    <scope>NUCLEOTIDE SEQUENCE</scope>
    <source>
        <strain evidence="2">D6</strain>
    </source>
</reference>
<feature type="compositionally biased region" description="Polar residues" evidence="1">
    <location>
        <begin position="34"/>
        <end position="47"/>
    </location>
</feature>
<name>A0A9N8ELB3_9STRA</name>
<feature type="region of interest" description="Disordered" evidence="1">
    <location>
        <begin position="1"/>
        <end position="47"/>
    </location>
</feature>
<keyword evidence="3" id="KW-1185">Reference proteome</keyword>
<dbReference type="EMBL" id="CAICTM010001402">
    <property type="protein sequence ID" value="CAB9523326.1"/>
    <property type="molecule type" value="Genomic_DNA"/>
</dbReference>
<dbReference type="AlphaFoldDB" id="A0A9N8ELB3"/>
<evidence type="ECO:0000256" key="1">
    <source>
        <dbReference type="SAM" id="MobiDB-lite"/>
    </source>
</evidence>
<dbReference type="Proteomes" id="UP001153069">
    <property type="component" value="Unassembled WGS sequence"/>
</dbReference>
<evidence type="ECO:0000313" key="2">
    <source>
        <dbReference type="EMBL" id="CAB9523326.1"/>
    </source>
</evidence>
<feature type="compositionally biased region" description="Polar residues" evidence="1">
    <location>
        <begin position="15"/>
        <end position="26"/>
    </location>
</feature>
<proteinExistence type="predicted"/>
<comment type="caution">
    <text evidence="2">The sequence shown here is derived from an EMBL/GenBank/DDBJ whole genome shotgun (WGS) entry which is preliminary data.</text>
</comment>
<accession>A0A9N8ELB3</accession>
<organism evidence="2 3">
    <name type="scientific">Seminavis robusta</name>
    <dbReference type="NCBI Taxonomy" id="568900"/>
    <lineage>
        <taxon>Eukaryota</taxon>
        <taxon>Sar</taxon>
        <taxon>Stramenopiles</taxon>
        <taxon>Ochrophyta</taxon>
        <taxon>Bacillariophyta</taxon>
        <taxon>Bacillariophyceae</taxon>
        <taxon>Bacillariophycidae</taxon>
        <taxon>Naviculales</taxon>
        <taxon>Naviculaceae</taxon>
        <taxon>Seminavis</taxon>
    </lineage>
</organism>
<sequence length="91" mass="9488">MNQILDQLCTAPDNPLQSQTPETTAVSIIPPPLSTTNSLAHAPETETQGENVVATQVSGQDAAQAEVDLWPESFNVPTDSQIEGTDISGGA</sequence>
<evidence type="ECO:0000313" key="3">
    <source>
        <dbReference type="Proteomes" id="UP001153069"/>
    </source>
</evidence>